<evidence type="ECO:0000256" key="1">
    <source>
        <dbReference type="ARBA" id="ARBA00004328"/>
    </source>
</evidence>
<dbReference type="InterPro" id="IPR002703">
    <property type="entry name" value="Levivir_coat"/>
</dbReference>
<evidence type="ECO:0000313" key="4">
    <source>
        <dbReference type="EMBL" id="QDH86498.1"/>
    </source>
</evidence>
<organism evidence="4">
    <name type="scientific">Leviviridae sp</name>
    <dbReference type="NCBI Taxonomy" id="2027243"/>
    <lineage>
        <taxon>Viruses</taxon>
        <taxon>Riboviria</taxon>
        <taxon>Orthornavirae</taxon>
        <taxon>Lenarviricota</taxon>
        <taxon>Leviviricetes</taxon>
        <taxon>Norzivirales</taxon>
        <taxon>Fiersviridae</taxon>
    </lineage>
</organism>
<evidence type="ECO:0000256" key="2">
    <source>
        <dbReference type="ARBA" id="ARBA00022561"/>
    </source>
</evidence>
<sequence>MSALAAVKLSGILDHALARLTTSATVGVDTTLNPEGINPNGISAWVDRSGGIAIGSPRLTMSVRPPTKASRIYKIQAKLVLPTLEQTSASTSTGIQPAPTKAYDCTCVMEFFLPERSTLAERQKLFSQVASLFARTVNASDGAPTDATGSPLENAVTTYETVY</sequence>
<keyword evidence="2" id="KW-0167">Capsid protein</keyword>
<dbReference type="EMBL" id="MN032719">
    <property type="protein sequence ID" value="QDH86498.1"/>
    <property type="molecule type" value="Genomic_RNA"/>
</dbReference>
<proteinExistence type="predicted"/>
<protein>
    <recommendedName>
        <fullName evidence="5">Coat protein</fullName>
    </recommendedName>
</protein>
<keyword evidence="3" id="KW-0946">Virion</keyword>
<evidence type="ECO:0000256" key="3">
    <source>
        <dbReference type="ARBA" id="ARBA00022844"/>
    </source>
</evidence>
<name>A0A514CYQ5_9VIRU</name>
<accession>A0A514CYQ5</accession>
<dbReference type="InterPro" id="IPR015954">
    <property type="entry name" value="Phage_RNA-type_capsid"/>
</dbReference>
<evidence type="ECO:0008006" key="5">
    <source>
        <dbReference type="Google" id="ProtNLM"/>
    </source>
</evidence>
<gene>
    <name evidence="4" type="ORF">H2RhizoLitter491576_000004</name>
</gene>
<dbReference type="Gene3D" id="3.30.380.10">
    <property type="entry name" value="MS2 Viral Coat Protein"/>
    <property type="match status" value="1"/>
</dbReference>
<dbReference type="GO" id="GO:0019028">
    <property type="term" value="C:viral capsid"/>
    <property type="evidence" value="ECO:0007669"/>
    <property type="project" value="UniProtKB-KW"/>
</dbReference>
<dbReference type="Pfam" id="PF01819">
    <property type="entry name" value="Levi_coat"/>
    <property type="match status" value="1"/>
</dbReference>
<dbReference type="SUPFAM" id="SSF55405">
    <property type="entry name" value="RNA bacteriophage capsid protein"/>
    <property type="match status" value="1"/>
</dbReference>
<reference evidence="4" key="1">
    <citation type="submission" date="2019-05" db="EMBL/GenBank/DDBJ databases">
        <title>Metatranscriptomic reconstruction reveals RNA viruses with the potential to shape carbon cycling in soil.</title>
        <authorList>
            <person name="Starr E.P."/>
            <person name="Nuccio E."/>
            <person name="Pett-Ridge J."/>
            <person name="Banfield J.F."/>
            <person name="Firestone M.K."/>
        </authorList>
    </citation>
    <scope>NUCLEOTIDE SEQUENCE</scope>
    <source>
        <strain evidence="4">H2_Rhizo_Litter_49_scaffold_1576</strain>
    </source>
</reference>
<dbReference type="GO" id="GO:0005198">
    <property type="term" value="F:structural molecule activity"/>
    <property type="evidence" value="ECO:0007669"/>
    <property type="project" value="InterPro"/>
</dbReference>
<comment type="subcellular location">
    <subcellularLocation>
        <location evidence="1">Virion</location>
    </subcellularLocation>
</comment>